<protein>
    <submittedName>
        <fullName evidence="1">Uncharacterized protein</fullName>
    </submittedName>
</protein>
<accession>A0A371F3M2</accession>
<name>A0A371F3M2_MUCPR</name>
<feature type="non-terminal residue" evidence="1">
    <location>
        <position position="1"/>
    </location>
</feature>
<proteinExistence type="predicted"/>
<dbReference type="EMBL" id="QJKJ01010724">
    <property type="protein sequence ID" value="RDX72886.1"/>
    <property type="molecule type" value="Genomic_DNA"/>
</dbReference>
<organism evidence="1 2">
    <name type="scientific">Mucuna pruriens</name>
    <name type="common">Velvet bean</name>
    <name type="synonym">Dolichos pruriens</name>
    <dbReference type="NCBI Taxonomy" id="157652"/>
    <lineage>
        <taxon>Eukaryota</taxon>
        <taxon>Viridiplantae</taxon>
        <taxon>Streptophyta</taxon>
        <taxon>Embryophyta</taxon>
        <taxon>Tracheophyta</taxon>
        <taxon>Spermatophyta</taxon>
        <taxon>Magnoliopsida</taxon>
        <taxon>eudicotyledons</taxon>
        <taxon>Gunneridae</taxon>
        <taxon>Pentapetalae</taxon>
        <taxon>rosids</taxon>
        <taxon>fabids</taxon>
        <taxon>Fabales</taxon>
        <taxon>Fabaceae</taxon>
        <taxon>Papilionoideae</taxon>
        <taxon>50 kb inversion clade</taxon>
        <taxon>NPAAA clade</taxon>
        <taxon>indigoferoid/millettioid clade</taxon>
        <taxon>Phaseoleae</taxon>
        <taxon>Mucuna</taxon>
    </lineage>
</organism>
<gene>
    <name evidence="1" type="ORF">CR513_47576</name>
</gene>
<dbReference type="Proteomes" id="UP000257109">
    <property type="component" value="Unassembled WGS sequence"/>
</dbReference>
<comment type="caution">
    <text evidence="1">The sequence shown here is derived from an EMBL/GenBank/DDBJ whole genome shotgun (WGS) entry which is preliminary data.</text>
</comment>
<evidence type="ECO:0000313" key="1">
    <source>
        <dbReference type="EMBL" id="RDX72886.1"/>
    </source>
</evidence>
<dbReference type="OrthoDB" id="10362496at2759"/>
<evidence type="ECO:0000313" key="2">
    <source>
        <dbReference type="Proteomes" id="UP000257109"/>
    </source>
</evidence>
<dbReference type="AlphaFoldDB" id="A0A371F3M2"/>
<keyword evidence="2" id="KW-1185">Reference proteome</keyword>
<sequence length="74" mass="7796">MAFKAITGFRGEGTEAKGSIGNVAIDGIATRRGQADPFGSTTAEPALQTLELQRKDNDKCFLSNQTPTPLVSTP</sequence>
<reference evidence="1" key="1">
    <citation type="submission" date="2018-05" db="EMBL/GenBank/DDBJ databases">
        <title>Draft genome of Mucuna pruriens seed.</title>
        <authorList>
            <person name="Nnadi N.E."/>
            <person name="Vos R."/>
            <person name="Hasami M.H."/>
            <person name="Devisetty U.K."/>
            <person name="Aguiy J.C."/>
        </authorList>
    </citation>
    <scope>NUCLEOTIDE SEQUENCE [LARGE SCALE GENOMIC DNA]</scope>
    <source>
        <strain evidence="1">JCA_2017</strain>
    </source>
</reference>